<dbReference type="AntiFam" id="ANF00182">
    <property type="entry name" value="Shadow ORF (opposite rplL)"/>
</dbReference>
<accession>R8AW80</accession>
<dbReference type="Proteomes" id="UP000016540">
    <property type="component" value="Unassembled WGS sequence"/>
</dbReference>
<proteinExistence type="predicted"/>
<keyword evidence="1" id="KW-0687">Ribonucleoprotein</keyword>
<evidence type="ECO:0000313" key="1">
    <source>
        <dbReference type="EMBL" id="EON90585.1"/>
    </source>
</evidence>
<protein>
    <submittedName>
        <fullName evidence="1">50S ribosomal protein L7/L12</fullName>
    </submittedName>
</protein>
<dbReference type="EMBL" id="ASAD01000027">
    <property type="protein sequence ID" value="EON90585.1"/>
    <property type="molecule type" value="Genomic_DNA"/>
</dbReference>
<dbReference type="eggNOG" id="ENOG5032X7X">
    <property type="taxonomic scope" value="Bacteria"/>
</dbReference>
<reference evidence="1 2" key="1">
    <citation type="journal article" date="2013" name="Genome Announc.">
        <title>Draft Genome Sequence of the Moderately Halophilic Bacterium Marinobacter lipolyticus Strain SM19.</title>
        <authorList>
            <person name="Papke R.T."/>
            <person name="de la Haba R.R."/>
            <person name="Infante-Dominguez C."/>
            <person name="Perez D."/>
            <person name="Sanchez-Porro C."/>
            <person name="Lapierre P."/>
            <person name="Ventosa A."/>
        </authorList>
    </citation>
    <scope>NUCLEOTIDE SEQUENCE [LARGE SCALE GENOMIC DNA]</scope>
    <source>
        <strain evidence="1 2">SM19</strain>
    </source>
</reference>
<dbReference type="GO" id="GO:0005840">
    <property type="term" value="C:ribosome"/>
    <property type="evidence" value="ECO:0007669"/>
    <property type="project" value="UniProtKB-KW"/>
</dbReference>
<organism evidence="1 2">
    <name type="scientific">Marinobacter lipolyticus SM19</name>
    <dbReference type="NCBI Taxonomy" id="1318628"/>
    <lineage>
        <taxon>Bacteria</taxon>
        <taxon>Pseudomonadati</taxon>
        <taxon>Pseudomonadota</taxon>
        <taxon>Gammaproteobacteria</taxon>
        <taxon>Pseudomonadales</taxon>
        <taxon>Marinobacteraceae</taxon>
        <taxon>Marinobacter</taxon>
    </lineage>
</organism>
<dbReference type="STRING" id="1318628.MARLIPOL_17983"/>
<dbReference type="HOGENOM" id="CLU_803647_0_0_6"/>
<evidence type="ECO:0000313" key="2">
    <source>
        <dbReference type="Proteomes" id="UP000016540"/>
    </source>
</evidence>
<keyword evidence="2" id="KW-1185">Reference proteome</keyword>
<comment type="caution">
    <text evidence="1">The sequence shown here is derived from an EMBL/GenBank/DDBJ whole genome shotgun (WGS) entry which is preliminary data.</text>
</comment>
<sequence length="345" mass="37666">MLNARFRSTADSYLSSTEAPASSSFFLASSASSLLAASLITEGALSTISLASFRPRPVSSRTALITFTFFSPGPVSTTSNSVCSSAAASPPAATGAAATAAAADTPNFSSIASTSATTSITLISAIAFKMSSLDRAMTFSQKYKKWCSTESSSFLLLVANCRYSTSHFRRNFVQCTCQLGDRCLCYCSQHSQRFVTRWQLGQAINLVCTHQLTADGQALDLKCLFLFGKILEQACCRTRIFHRERQNGRANQGLINALELSTANRNLCQVVTNNLQMHAFSTSLGTKSRHITRGDTTVVSQNHRQSTTGSLVDFSDDRFLVFESNCHWISPRFRRGYSRQTHHCP</sequence>
<name>R8AW80_9GAMM</name>
<keyword evidence="1" id="KW-0689">Ribosomal protein</keyword>
<dbReference type="AlphaFoldDB" id="R8AW80"/>
<gene>
    <name evidence="1" type="ORF">MARLIPOL_17983</name>
</gene>